<gene>
    <name evidence="1" type="ORF">PR002_g21375</name>
    <name evidence="2" type="ORF">PR003_g20314</name>
</gene>
<organism evidence="1 4">
    <name type="scientific">Phytophthora rubi</name>
    <dbReference type="NCBI Taxonomy" id="129364"/>
    <lineage>
        <taxon>Eukaryota</taxon>
        <taxon>Sar</taxon>
        <taxon>Stramenopiles</taxon>
        <taxon>Oomycota</taxon>
        <taxon>Peronosporomycetes</taxon>
        <taxon>Peronosporales</taxon>
        <taxon>Peronosporaceae</taxon>
        <taxon>Phytophthora</taxon>
    </lineage>
</organism>
<reference evidence="1 4" key="1">
    <citation type="submission" date="2018-09" db="EMBL/GenBank/DDBJ databases">
        <title>Genomic investigation of the strawberry pathogen Phytophthora fragariae indicates pathogenicity is determined by transcriptional variation in three key races.</title>
        <authorList>
            <person name="Adams T.M."/>
            <person name="Armitage A.D."/>
            <person name="Sobczyk M.K."/>
            <person name="Bates H.J."/>
            <person name="Dunwell J.M."/>
            <person name="Nellist C.F."/>
            <person name="Harrison R.J."/>
        </authorList>
    </citation>
    <scope>NUCLEOTIDE SEQUENCE [LARGE SCALE GENOMIC DNA]</scope>
    <source>
        <strain evidence="1 4">SCRP324</strain>
        <strain evidence="2 3">SCRP333</strain>
    </source>
</reference>
<name>A0A6A3JBY9_9STRA</name>
<evidence type="ECO:0000313" key="3">
    <source>
        <dbReference type="Proteomes" id="UP000434957"/>
    </source>
</evidence>
<evidence type="ECO:0000313" key="1">
    <source>
        <dbReference type="EMBL" id="KAE8989694.1"/>
    </source>
</evidence>
<evidence type="ECO:0000313" key="2">
    <source>
        <dbReference type="EMBL" id="KAE9310256.1"/>
    </source>
</evidence>
<sequence>MELTKLLGLTMLVLVEEKVAKLVLAEEEAECSGGADIAN</sequence>
<keyword evidence="3" id="KW-1185">Reference proteome</keyword>
<dbReference type="EMBL" id="QXFU01002153">
    <property type="protein sequence ID" value="KAE8989694.1"/>
    <property type="molecule type" value="Genomic_DNA"/>
</dbReference>
<accession>A0A6A3JBY9</accession>
<dbReference type="Proteomes" id="UP000434957">
    <property type="component" value="Unassembled WGS sequence"/>
</dbReference>
<dbReference type="AlphaFoldDB" id="A0A6A3JBY9"/>
<evidence type="ECO:0000313" key="4">
    <source>
        <dbReference type="Proteomes" id="UP000435112"/>
    </source>
</evidence>
<dbReference type="Proteomes" id="UP000435112">
    <property type="component" value="Unassembled WGS sequence"/>
</dbReference>
<comment type="caution">
    <text evidence="1">The sequence shown here is derived from an EMBL/GenBank/DDBJ whole genome shotgun (WGS) entry which is preliminary data.</text>
</comment>
<proteinExistence type="predicted"/>
<dbReference type="EMBL" id="QXFT01001793">
    <property type="protein sequence ID" value="KAE9310256.1"/>
    <property type="molecule type" value="Genomic_DNA"/>
</dbReference>
<protein>
    <submittedName>
        <fullName evidence="1">Uncharacterized protein</fullName>
    </submittedName>
</protein>